<organism evidence="1 2">
    <name type="scientific">Mucor saturninus</name>
    <dbReference type="NCBI Taxonomy" id="64648"/>
    <lineage>
        <taxon>Eukaryota</taxon>
        <taxon>Fungi</taxon>
        <taxon>Fungi incertae sedis</taxon>
        <taxon>Mucoromycota</taxon>
        <taxon>Mucoromycotina</taxon>
        <taxon>Mucoromycetes</taxon>
        <taxon>Mucorales</taxon>
        <taxon>Mucorineae</taxon>
        <taxon>Mucoraceae</taxon>
        <taxon>Mucor</taxon>
    </lineage>
</organism>
<dbReference type="InterPro" id="IPR032675">
    <property type="entry name" value="LRR_dom_sf"/>
</dbReference>
<proteinExistence type="predicted"/>
<accession>A0A8H7REH4</accession>
<name>A0A8H7REH4_9FUNG</name>
<dbReference type="Proteomes" id="UP000603453">
    <property type="component" value="Unassembled WGS sequence"/>
</dbReference>
<comment type="caution">
    <text evidence="1">The sequence shown here is derived from an EMBL/GenBank/DDBJ whole genome shotgun (WGS) entry which is preliminary data.</text>
</comment>
<dbReference type="Gene3D" id="3.80.10.10">
    <property type="entry name" value="Ribonuclease Inhibitor"/>
    <property type="match status" value="1"/>
</dbReference>
<protein>
    <submittedName>
        <fullName evidence="1">Uncharacterized protein</fullName>
    </submittedName>
</protein>
<gene>
    <name evidence="1" type="ORF">INT47_008322</name>
</gene>
<evidence type="ECO:0000313" key="1">
    <source>
        <dbReference type="EMBL" id="KAG2209479.1"/>
    </source>
</evidence>
<sequence>MGAFEYFPREIWEIILFYGGNSVKKGRVMAVNKHWYIMFLSITFTAPFIRLSCDRSKYHDIVNSPFRPGQWTTSITFRFFKAERDIITQGKLYRLMKCTPHVEQINFNQIEIVDEQDWNYFYEVLKLAGVWKLRCLPDDWKLESVDNRVDMKSVYSAYLKCAQHLRDSLGSLRLIKEMMPTNTDLSFVNGFSVLTFLSVTKGIVKNVYDLDTLLQHIPHLEELEVDFKDTSFDSDDCKKKAILNMKYPSIKILTFHNFVFETDNQVCMIYTHFTGLKKLSLACAKNKLVLKPETSRAFFSMLSSLLNYNILFRRNTIDVAKFINEYCQQEMHATAYGSYMYDDSILVSKTKSVPKTMIEYKFYTEGNTDHYAAKRILSDLGPSIQQVELLDLEDETIQEYLKALFSIQHKTLHSIVFNALTFETLVLTGGLYYTSYLQCIMFDKCTFSKQALQALSGVFTNIDSIHFKGCHFDESFDRSWVNIIMPKTEIHNLCISYNVPFNASYNDENETLYDDEEKIEHPRIFPLVSITLTDEGVTRYYYTRDENVPVVIQTTELQFYLLADEHRYLPFIRVVNVQVKSIGELSLKLSNNRSKDIQMNFKC</sequence>
<dbReference type="AlphaFoldDB" id="A0A8H7REH4"/>
<evidence type="ECO:0000313" key="2">
    <source>
        <dbReference type="Proteomes" id="UP000603453"/>
    </source>
</evidence>
<keyword evidence="2" id="KW-1185">Reference proteome</keyword>
<dbReference type="EMBL" id="JAEPRD010000015">
    <property type="protein sequence ID" value="KAG2209479.1"/>
    <property type="molecule type" value="Genomic_DNA"/>
</dbReference>
<reference evidence="1" key="1">
    <citation type="submission" date="2020-12" db="EMBL/GenBank/DDBJ databases">
        <title>Metabolic potential, ecology and presence of endohyphal bacteria is reflected in genomic diversity of Mucoromycotina.</title>
        <authorList>
            <person name="Muszewska A."/>
            <person name="Okrasinska A."/>
            <person name="Steczkiewicz K."/>
            <person name="Drgas O."/>
            <person name="Orlowska M."/>
            <person name="Perlinska-Lenart U."/>
            <person name="Aleksandrzak-Piekarczyk T."/>
            <person name="Szatraj K."/>
            <person name="Zielenkiewicz U."/>
            <person name="Pilsyk S."/>
            <person name="Malc E."/>
            <person name="Mieczkowski P."/>
            <person name="Kruszewska J.S."/>
            <person name="Biernat P."/>
            <person name="Pawlowska J."/>
        </authorList>
    </citation>
    <scope>NUCLEOTIDE SEQUENCE</scope>
    <source>
        <strain evidence="1">WA0000017839</strain>
    </source>
</reference>
<dbReference type="OrthoDB" id="2255984at2759"/>